<keyword evidence="3" id="KW-0067">ATP-binding</keyword>
<sequence length="884" mass="102135">MNTLSTTLLFKFTWRSYQARFLEDFEKHIEDKHLHIVAPPGAGKTVLGLEMVRRINKKTLILSPTLTIRNQWYERMLECFVNGEHSIQVSFNLKTPETLTFSTYQSLHSFYKNEMESSDTKLLHFFQKCGIENLLLDEAHHLKKEWWKPLVSLKQLPDCTVISLTATPPYDSDANEIANYFKLCGPIDMEIGLPELVKEGNICPHQDYIYFSQPDEEQIRYIIKYREQILAFVLWLKADEDFKSFILKHPFYENTENSLEAIYEHPDFYSAMLIYLNSIGFEIPSEKIEVLGANPKNITFPSFSYEWVEALLQPLLVDNREVYLDNETLLNTLEKKLRKIGAFNRQRVNLVGEGNLYRSLSQSPSKLRSIVEITRIESENLGSSLRMVVLSDYIRKEYLDFKYGETLSDINKMGVVPIFQHLRNNIKNDDSIKLHKSKLAVLTGSLILIHNSVLNELTSKISKNAFTESILWDTEYIIIKPTLYGKKQIIGAITQLFEDGFIQVVVGTKSLLGEGWDAPAINTLVLASYVGSFVTSNQMRGRALRINPLKPEKVANIWHLACVDPTSNIGGADLETLTRRFNAFCGLSLEGQPYIENGISRFKITRSLSEIEILNAKMCALALNRPNVKKRWDKALEKGNILIRELKLDFESKTTSTKAKKYYYRDLVKYAFVELLVLMVITIPELFLKNFFTLVSRGFLYFFYAVGSGIVLIFVPKTFKALKLYLKYGRRDKQLKKMANALKGAMIEKQIIKSAATDIEVVIENINQTEISCFLKGATVKEGWLFTDYLEEIISPVENPRYIISQSGWFRNKLGLANYYSVPKLFAERKKDADLFFRHWKKHNGKAELTFTRNPEGRKLLLKARFHYFQHENNLKSKKSLIWK</sequence>
<evidence type="ECO:0000313" key="4">
    <source>
        <dbReference type="Proteomes" id="UP001139462"/>
    </source>
</evidence>
<dbReference type="GO" id="GO:0016787">
    <property type="term" value="F:hydrolase activity"/>
    <property type="evidence" value="ECO:0007669"/>
    <property type="project" value="InterPro"/>
</dbReference>
<dbReference type="InterPro" id="IPR006935">
    <property type="entry name" value="Helicase/UvrB_N"/>
</dbReference>
<keyword evidence="4" id="KW-1185">Reference proteome</keyword>
<dbReference type="GO" id="GO:0005524">
    <property type="term" value="F:ATP binding"/>
    <property type="evidence" value="ECO:0007669"/>
    <property type="project" value="InterPro"/>
</dbReference>
<comment type="caution">
    <text evidence="3">The sequence shown here is derived from an EMBL/GenBank/DDBJ whole genome shotgun (WGS) entry which is preliminary data.</text>
</comment>
<dbReference type="PROSITE" id="PS51192">
    <property type="entry name" value="HELICASE_ATP_BIND_1"/>
    <property type="match status" value="1"/>
</dbReference>
<evidence type="ECO:0000313" key="3">
    <source>
        <dbReference type="EMBL" id="MCG2430564.1"/>
    </source>
</evidence>
<keyword evidence="3" id="KW-0547">Nucleotide-binding</keyword>
<organism evidence="3 4">
    <name type="scientific">Aequorivita xiaoshiensis</name>
    <dbReference type="NCBI Taxonomy" id="2874476"/>
    <lineage>
        <taxon>Bacteria</taxon>
        <taxon>Pseudomonadati</taxon>
        <taxon>Bacteroidota</taxon>
        <taxon>Flavobacteriia</taxon>
        <taxon>Flavobacteriales</taxon>
        <taxon>Flavobacteriaceae</taxon>
        <taxon>Aequorivita</taxon>
    </lineage>
</organism>
<dbReference type="InterPro" id="IPR014001">
    <property type="entry name" value="Helicase_ATP-bd"/>
</dbReference>
<dbReference type="InterPro" id="IPR027417">
    <property type="entry name" value="P-loop_NTPase"/>
</dbReference>
<gene>
    <name evidence="3" type="ORF">K8344_05490</name>
</gene>
<dbReference type="SMART" id="SM00487">
    <property type="entry name" value="DEXDc"/>
    <property type="match status" value="1"/>
</dbReference>
<proteinExistence type="predicted"/>
<keyword evidence="1" id="KW-0812">Transmembrane</keyword>
<name>A0A9X1R1J2_9FLAO</name>
<feature type="transmembrane region" description="Helical" evidence="1">
    <location>
        <begin position="667"/>
        <end position="687"/>
    </location>
</feature>
<reference evidence="3" key="1">
    <citation type="submission" date="2021-09" db="EMBL/GenBank/DDBJ databases">
        <title>Genome of Aequorivita sp. strain F64183.</title>
        <authorList>
            <person name="Wang Y."/>
        </authorList>
    </citation>
    <scope>NUCLEOTIDE SEQUENCE</scope>
    <source>
        <strain evidence="3">F64183</strain>
    </source>
</reference>
<keyword evidence="1" id="KW-0472">Membrane</keyword>
<evidence type="ECO:0000259" key="2">
    <source>
        <dbReference type="PROSITE" id="PS51192"/>
    </source>
</evidence>
<protein>
    <submittedName>
        <fullName evidence="3">DEAD/DEAH box helicase family protein</fullName>
    </submittedName>
</protein>
<dbReference type="InterPro" id="IPR050742">
    <property type="entry name" value="Helicase_Restrict-Modif_Enz"/>
</dbReference>
<dbReference type="GO" id="GO:0004386">
    <property type="term" value="F:helicase activity"/>
    <property type="evidence" value="ECO:0007669"/>
    <property type="project" value="UniProtKB-KW"/>
</dbReference>
<feature type="domain" description="Helicase ATP-binding" evidence="2">
    <location>
        <begin position="25"/>
        <end position="186"/>
    </location>
</feature>
<dbReference type="SUPFAM" id="SSF52540">
    <property type="entry name" value="P-loop containing nucleoside triphosphate hydrolases"/>
    <property type="match status" value="2"/>
</dbReference>
<dbReference type="Gene3D" id="3.40.50.300">
    <property type="entry name" value="P-loop containing nucleotide triphosphate hydrolases"/>
    <property type="match status" value="2"/>
</dbReference>
<accession>A0A9X1R1J2</accession>
<dbReference type="EMBL" id="JAIRBB010000003">
    <property type="protein sequence ID" value="MCG2430564.1"/>
    <property type="molecule type" value="Genomic_DNA"/>
</dbReference>
<dbReference type="Pfam" id="PF04851">
    <property type="entry name" value="ResIII"/>
    <property type="match status" value="1"/>
</dbReference>
<dbReference type="AlphaFoldDB" id="A0A9X1R1J2"/>
<dbReference type="RefSeq" id="WP_237607726.1">
    <property type="nucleotide sequence ID" value="NZ_JAIRBB010000003.1"/>
</dbReference>
<feature type="transmembrane region" description="Helical" evidence="1">
    <location>
        <begin position="699"/>
        <end position="719"/>
    </location>
</feature>
<dbReference type="GO" id="GO:0005829">
    <property type="term" value="C:cytosol"/>
    <property type="evidence" value="ECO:0007669"/>
    <property type="project" value="TreeGrafter"/>
</dbReference>
<dbReference type="Proteomes" id="UP001139462">
    <property type="component" value="Unassembled WGS sequence"/>
</dbReference>
<keyword evidence="3" id="KW-0378">Hydrolase</keyword>
<keyword evidence="1" id="KW-1133">Transmembrane helix</keyword>
<dbReference type="PANTHER" id="PTHR47396">
    <property type="entry name" value="TYPE I RESTRICTION ENZYME ECOKI R PROTEIN"/>
    <property type="match status" value="1"/>
</dbReference>
<evidence type="ECO:0000256" key="1">
    <source>
        <dbReference type="SAM" id="Phobius"/>
    </source>
</evidence>
<dbReference type="GO" id="GO:0003677">
    <property type="term" value="F:DNA binding"/>
    <property type="evidence" value="ECO:0007669"/>
    <property type="project" value="InterPro"/>
</dbReference>
<keyword evidence="3" id="KW-0347">Helicase</keyword>
<dbReference type="PANTHER" id="PTHR47396:SF1">
    <property type="entry name" value="ATP-DEPENDENT HELICASE IRC3-RELATED"/>
    <property type="match status" value="1"/>
</dbReference>
<dbReference type="CDD" id="cd18785">
    <property type="entry name" value="SF2_C"/>
    <property type="match status" value="1"/>
</dbReference>